<organism evidence="3 4">
    <name type="scientific">Coniochaeta ligniaria NRRL 30616</name>
    <dbReference type="NCBI Taxonomy" id="1408157"/>
    <lineage>
        <taxon>Eukaryota</taxon>
        <taxon>Fungi</taxon>
        <taxon>Dikarya</taxon>
        <taxon>Ascomycota</taxon>
        <taxon>Pezizomycotina</taxon>
        <taxon>Sordariomycetes</taxon>
        <taxon>Sordariomycetidae</taxon>
        <taxon>Coniochaetales</taxon>
        <taxon>Coniochaetaceae</taxon>
        <taxon>Coniochaeta</taxon>
    </lineage>
</organism>
<accession>A0A1J7I8Z4</accession>
<sequence>MSSIAKAKAVMALLLAARLTSAAAIPTMGPNPATTIVMADTAGTGNSTMTTTPAVWPEAKSGTNALAPQDDDAWLLETSKSSAHQGDSCGAITYPVANTTKTIMLCPALPTDSEGRCGYTWDVQGMTDVDSPLAGDCIKLAQRIRGAGEWKVESIYGNHHQLVEYRTCAFGVMGIQFAYNFNLGNQDIIDLLRDSVRDFTVDGKVAASGKMQCVGRFAKSVWVEWGIYRQPGW</sequence>
<dbReference type="EMBL" id="KV875105">
    <property type="protein sequence ID" value="OIW23925.1"/>
    <property type="molecule type" value="Genomic_DNA"/>
</dbReference>
<dbReference type="AlphaFoldDB" id="A0A1J7I8Z4"/>
<keyword evidence="1" id="KW-0732">Signal</keyword>
<dbReference type="OrthoDB" id="73875at2759"/>
<evidence type="ECO:0000256" key="1">
    <source>
        <dbReference type="SAM" id="SignalP"/>
    </source>
</evidence>
<dbReference type="Pfam" id="PF14856">
    <property type="entry name" value="Hce2"/>
    <property type="match status" value="1"/>
</dbReference>
<dbReference type="STRING" id="1408157.A0A1J7I8Z4"/>
<dbReference type="InParanoid" id="A0A1J7I8Z4"/>
<gene>
    <name evidence="3" type="ORF">CONLIGDRAFT_637162</name>
</gene>
<evidence type="ECO:0000259" key="2">
    <source>
        <dbReference type="Pfam" id="PF14856"/>
    </source>
</evidence>
<name>A0A1J7I8Z4_9PEZI</name>
<feature type="signal peptide" evidence="1">
    <location>
        <begin position="1"/>
        <end position="24"/>
    </location>
</feature>
<dbReference type="InterPro" id="IPR029226">
    <property type="entry name" value="Ecp2-like"/>
</dbReference>
<dbReference type="Proteomes" id="UP000182658">
    <property type="component" value="Unassembled WGS sequence"/>
</dbReference>
<feature type="chain" id="PRO_5012882299" description="Ecp2 effector protein-like domain-containing protein" evidence="1">
    <location>
        <begin position="25"/>
        <end position="233"/>
    </location>
</feature>
<reference evidence="3 4" key="1">
    <citation type="submission" date="2016-10" db="EMBL/GenBank/DDBJ databases">
        <title>Draft genome sequence of Coniochaeta ligniaria NRRL30616, a lignocellulolytic fungus for bioabatement of inhibitors in plant biomass hydrolysates.</title>
        <authorList>
            <consortium name="DOE Joint Genome Institute"/>
            <person name="Jimenez D.J."/>
            <person name="Hector R.E."/>
            <person name="Riley R."/>
            <person name="Sun H."/>
            <person name="Grigoriev I.V."/>
            <person name="Van Elsas J.D."/>
            <person name="Nichols N.N."/>
        </authorList>
    </citation>
    <scope>NUCLEOTIDE SEQUENCE [LARGE SCALE GENOMIC DNA]</scope>
    <source>
        <strain evidence="3 4">NRRL 30616</strain>
    </source>
</reference>
<evidence type="ECO:0000313" key="4">
    <source>
        <dbReference type="Proteomes" id="UP000182658"/>
    </source>
</evidence>
<proteinExistence type="predicted"/>
<feature type="domain" description="Ecp2 effector protein-like" evidence="2">
    <location>
        <begin position="124"/>
        <end position="213"/>
    </location>
</feature>
<keyword evidence="4" id="KW-1185">Reference proteome</keyword>
<evidence type="ECO:0000313" key="3">
    <source>
        <dbReference type="EMBL" id="OIW23925.1"/>
    </source>
</evidence>
<protein>
    <recommendedName>
        <fullName evidence="2">Ecp2 effector protein-like domain-containing protein</fullName>
    </recommendedName>
</protein>